<dbReference type="NCBIfam" id="TIGR00254">
    <property type="entry name" value="GGDEF"/>
    <property type="match status" value="1"/>
</dbReference>
<protein>
    <submittedName>
        <fullName evidence="2">Diguanylate cyclase (GGDEF)-like protein</fullName>
    </submittedName>
</protein>
<dbReference type="SUPFAM" id="SSF55073">
    <property type="entry name" value="Nucleotide cyclase"/>
    <property type="match status" value="1"/>
</dbReference>
<proteinExistence type="predicted"/>
<keyword evidence="3" id="KW-1185">Reference proteome</keyword>
<name>A0A4R3YMS3_9FIRM</name>
<dbReference type="InterPro" id="IPR029787">
    <property type="entry name" value="Nucleotide_cyclase"/>
</dbReference>
<dbReference type="EMBL" id="SMCQ01000023">
    <property type="protein sequence ID" value="TCV93606.1"/>
    <property type="molecule type" value="Genomic_DNA"/>
</dbReference>
<dbReference type="GO" id="GO:0052621">
    <property type="term" value="F:diguanylate cyclase activity"/>
    <property type="evidence" value="ECO:0007669"/>
    <property type="project" value="TreeGrafter"/>
</dbReference>
<evidence type="ECO:0000313" key="3">
    <source>
        <dbReference type="Proteomes" id="UP000295515"/>
    </source>
</evidence>
<evidence type="ECO:0000313" key="2">
    <source>
        <dbReference type="EMBL" id="TCV93606.1"/>
    </source>
</evidence>
<accession>A0A4R3YMS3</accession>
<dbReference type="Proteomes" id="UP000295515">
    <property type="component" value="Unassembled WGS sequence"/>
</dbReference>
<dbReference type="CDD" id="cd01949">
    <property type="entry name" value="GGDEF"/>
    <property type="match status" value="1"/>
</dbReference>
<feature type="domain" description="GGDEF" evidence="1">
    <location>
        <begin position="152"/>
        <end position="281"/>
    </location>
</feature>
<dbReference type="PROSITE" id="PS50887">
    <property type="entry name" value="GGDEF"/>
    <property type="match status" value="1"/>
</dbReference>
<dbReference type="RefSeq" id="WP_132226486.1">
    <property type="nucleotide sequence ID" value="NZ_JANKBF010000020.1"/>
</dbReference>
<dbReference type="InterPro" id="IPR043128">
    <property type="entry name" value="Rev_trsase/Diguanyl_cyclase"/>
</dbReference>
<evidence type="ECO:0000259" key="1">
    <source>
        <dbReference type="PROSITE" id="PS50887"/>
    </source>
</evidence>
<comment type="caution">
    <text evidence="2">The sequence shown here is derived from an EMBL/GenBank/DDBJ whole genome shotgun (WGS) entry which is preliminary data.</text>
</comment>
<dbReference type="Pfam" id="PF00990">
    <property type="entry name" value="GGDEF"/>
    <property type="match status" value="1"/>
</dbReference>
<dbReference type="AlphaFoldDB" id="A0A4R3YMS3"/>
<reference evidence="2 3" key="1">
    <citation type="submission" date="2019-03" db="EMBL/GenBank/DDBJ databases">
        <title>Genomic Encyclopedia of Type Strains, Phase IV (KMG-IV): sequencing the most valuable type-strain genomes for metagenomic binning, comparative biology and taxonomic classification.</title>
        <authorList>
            <person name="Goeker M."/>
        </authorList>
    </citation>
    <scope>NUCLEOTIDE SEQUENCE [LARGE SCALE GENOMIC DNA]</scope>
    <source>
        <strain evidence="2 3">DSM 29487</strain>
    </source>
</reference>
<dbReference type="SMART" id="SM00267">
    <property type="entry name" value="GGDEF"/>
    <property type="match status" value="1"/>
</dbReference>
<organism evidence="2 3">
    <name type="scientific">Longibaculum muris</name>
    <dbReference type="NCBI Taxonomy" id="1796628"/>
    <lineage>
        <taxon>Bacteria</taxon>
        <taxon>Bacillati</taxon>
        <taxon>Bacillota</taxon>
        <taxon>Erysipelotrichia</taxon>
        <taxon>Erysipelotrichales</taxon>
        <taxon>Coprobacillaceae</taxon>
        <taxon>Longibaculum</taxon>
    </lineage>
</organism>
<dbReference type="GeneID" id="98916344"/>
<dbReference type="InterPro" id="IPR000160">
    <property type="entry name" value="GGDEF_dom"/>
</dbReference>
<dbReference type="InterPro" id="IPR050469">
    <property type="entry name" value="Diguanylate_Cyclase"/>
</dbReference>
<dbReference type="Gene3D" id="3.30.70.270">
    <property type="match status" value="1"/>
</dbReference>
<dbReference type="PANTHER" id="PTHR45138">
    <property type="entry name" value="REGULATORY COMPONENTS OF SENSORY TRANSDUCTION SYSTEM"/>
    <property type="match status" value="1"/>
</dbReference>
<sequence>MTKQEINILVRELKKIFDIVRLVDVTITTQYSLDKNGELIEEPFRCFSVWNKNERCENCISAKAFSKKTQMTKFEFINHDVYHVISKYVEIDGTPYMLEMVSKLSDETLFSAYGQEQFVDTISTYNRKLYVDSLTGAYNRRYFEDQLLGLKNEHAVAMMDVDNFKMINDTYGHKAGDKALKTIVNTIQKNMRNTDALIRYGGDEFLIVFSDVAVDVFGCRLESIRKAVHEIVMDEYPQLRLSLSIGGIYSINEDIDFINEADKMLYDAKKSKNVVRYKTLN</sequence>
<gene>
    <name evidence="2" type="ORF">EDD60_12340</name>
</gene>
<dbReference type="PANTHER" id="PTHR45138:SF9">
    <property type="entry name" value="DIGUANYLATE CYCLASE DGCM-RELATED"/>
    <property type="match status" value="1"/>
</dbReference>